<dbReference type="PANTHER" id="PTHR24092">
    <property type="entry name" value="PROBABLE PHOSPHOLIPID-TRANSPORTING ATPASE"/>
    <property type="match status" value="1"/>
</dbReference>
<dbReference type="PANTHER" id="PTHR24092:SF190">
    <property type="entry name" value="PHOSPHOLIPID-TRANSPORTING ATPASE"/>
    <property type="match status" value="1"/>
</dbReference>
<dbReference type="InterPro" id="IPR023214">
    <property type="entry name" value="HAD_sf"/>
</dbReference>
<dbReference type="GO" id="GO:0016887">
    <property type="term" value="F:ATP hydrolysis activity"/>
    <property type="evidence" value="ECO:0007669"/>
    <property type="project" value="InterPro"/>
</dbReference>
<reference evidence="19" key="1">
    <citation type="submission" date="2021-02" db="EMBL/GenBank/DDBJ databases">
        <authorList>
            <person name="Nowell W R."/>
        </authorList>
    </citation>
    <scope>NUCLEOTIDE SEQUENCE</scope>
</reference>
<proteinExistence type="inferred from homology"/>
<dbReference type="NCBIfam" id="TIGR01494">
    <property type="entry name" value="ATPase_P-type"/>
    <property type="match status" value="1"/>
</dbReference>
<dbReference type="Pfam" id="PF13246">
    <property type="entry name" value="Cation_ATPase"/>
    <property type="match status" value="1"/>
</dbReference>
<evidence type="ECO:0000256" key="11">
    <source>
        <dbReference type="ARBA" id="ARBA00023136"/>
    </source>
</evidence>
<evidence type="ECO:0000256" key="6">
    <source>
        <dbReference type="ARBA" id="ARBA00022741"/>
    </source>
</evidence>
<evidence type="ECO:0000313" key="19">
    <source>
        <dbReference type="EMBL" id="CAF1503139.1"/>
    </source>
</evidence>
<comment type="catalytic activity">
    <reaction evidence="12 15">
        <text>ATP + H2O + phospholipidSide 1 = ADP + phosphate + phospholipidSide 2.</text>
        <dbReference type="EC" id="7.6.2.1"/>
    </reaction>
</comment>
<evidence type="ECO:0000259" key="18">
    <source>
        <dbReference type="Pfam" id="PF16212"/>
    </source>
</evidence>
<dbReference type="Proteomes" id="UP000663845">
    <property type="component" value="Unassembled WGS sequence"/>
</dbReference>
<comment type="subcellular location">
    <subcellularLocation>
        <location evidence="1 15">Membrane</location>
        <topology evidence="1 15">Multi-pass membrane protein</topology>
    </subcellularLocation>
</comment>
<feature type="compositionally biased region" description="Low complexity" evidence="17">
    <location>
        <begin position="676"/>
        <end position="685"/>
    </location>
</feature>
<evidence type="ECO:0000256" key="2">
    <source>
        <dbReference type="ARBA" id="ARBA00008109"/>
    </source>
</evidence>
<dbReference type="GO" id="GO:0000287">
    <property type="term" value="F:magnesium ion binding"/>
    <property type="evidence" value="ECO:0007669"/>
    <property type="project" value="UniProtKB-UniRule"/>
</dbReference>
<comment type="cofactor">
    <cofactor evidence="14">
        <name>Mg(2+)</name>
        <dbReference type="ChEBI" id="CHEBI:18420"/>
    </cofactor>
</comment>
<dbReference type="EMBL" id="CAJNOG010002396">
    <property type="protein sequence ID" value="CAF1503139.1"/>
    <property type="molecule type" value="Genomic_DNA"/>
</dbReference>
<dbReference type="InterPro" id="IPR032630">
    <property type="entry name" value="P_typ_ATPase_c"/>
</dbReference>
<evidence type="ECO:0000256" key="13">
    <source>
        <dbReference type="PIRSR" id="PIRSR606539-2"/>
    </source>
</evidence>
<feature type="binding site" evidence="13">
    <location>
        <position position="448"/>
    </location>
    <ligand>
        <name>ATP</name>
        <dbReference type="ChEBI" id="CHEBI:30616"/>
    </ligand>
</feature>
<evidence type="ECO:0000256" key="12">
    <source>
        <dbReference type="ARBA" id="ARBA00034036"/>
    </source>
</evidence>
<evidence type="ECO:0000256" key="1">
    <source>
        <dbReference type="ARBA" id="ARBA00004141"/>
    </source>
</evidence>
<keyword evidence="3" id="KW-0597">Phosphoprotein</keyword>
<dbReference type="FunFam" id="3.40.1110.10:FF:000087">
    <property type="entry name" value="Phospholipid-transporting ATPase"/>
    <property type="match status" value="1"/>
</dbReference>
<evidence type="ECO:0000256" key="7">
    <source>
        <dbReference type="ARBA" id="ARBA00022840"/>
    </source>
</evidence>
<gene>
    <name evidence="19" type="ORF">JYZ213_LOCUS43600</name>
</gene>
<keyword evidence="6 13" id="KW-0547">Nucleotide-binding</keyword>
<dbReference type="AlphaFoldDB" id="A0A815TBN7"/>
<feature type="region of interest" description="Disordered" evidence="17">
    <location>
        <begin position="663"/>
        <end position="691"/>
    </location>
</feature>
<feature type="region of interest" description="Disordered" evidence="17">
    <location>
        <begin position="708"/>
        <end position="731"/>
    </location>
</feature>
<evidence type="ECO:0000256" key="16">
    <source>
        <dbReference type="SAM" id="Coils"/>
    </source>
</evidence>
<comment type="similarity">
    <text evidence="2 15">Belongs to the cation transport ATPase (P-type) (TC 3.A.3) family. Type IV subfamily.</text>
</comment>
<comment type="caution">
    <text evidence="19">The sequence shown here is derived from an EMBL/GenBank/DDBJ whole genome shotgun (WGS) entry which is preliminary data.</text>
</comment>
<evidence type="ECO:0000256" key="8">
    <source>
        <dbReference type="ARBA" id="ARBA00022842"/>
    </source>
</evidence>
<evidence type="ECO:0000256" key="5">
    <source>
        <dbReference type="ARBA" id="ARBA00022723"/>
    </source>
</evidence>
<evidence type="ECO:0000256" key="3">
    <source>
        <dbReference type="ARBA" id="ARBA00022553"/>
    </source>
</evidence>
<dbReference type="GO" id="GO:0005524">
    <property type="term" value="F:ATP binding"/>
    <property type="evidence" value="ECO:0007669"/>
    <property type="project" value="UniProtKB-UniRule"/>
</dbReference>
<feature type="transmembrane region" description="Helical" evidence="15">
    <location>
        <begin position="589"/>
        <end position="607"/>
    </location>
</feature>
<dbReference type="InterPro" id="IPR001757">
    <property type="entry name" value="P_typ_ATPase"/>
</dbReference>
<dbReference type="EC" id="7.6.2.1" evidence="15"/>
<dbReference type="SUPFAM" id="SSF81660">
    <property type="entry name" value="Metal cation-transporting ATPase, ATP-binding domain N"/>
    <property type="match status" value="1"/>
</dbReference>
<feature type="binding site" evidence="13">
    <location>
        <position position="91"/>
    </location>
    <ligand>
        <name>ATP</name>
        <dbReference type="ChEBI" id="CHEBI:30616"/>
    </ligand>
</feature>
<feature type="binding site" evidence="13">
    <location>
        <position position="269"/>
    </location>
    <ligand>
        <name>ATP</name>
        <dbReference type="ChEBI" id="CHEBI:30616"/>
    </ligand>
</feature>
<dbReference type="GO" id="GO:0045332">
    <property type="term" value="P:phospholipid translocation"/>
    <property type="evidence" value="ECO:0007669"/>
    <property type="project" value="TreeGrafter"/>
</dbReference>
<feature type="binding site" evidence="13">
    <location>
        <position position="449"/>
    </location>
    <ligand>
        <name>ATP</name>
        <dbReference type="ChEBI" id="CHEBI:30616"/>
    </ligand>
</feature>
<evidence type="ECO:0000313" key="20">
    <source>
        <dbReference type="Proteomes" id="UP000663845"/>
    </source>
</evidence>
<feature type="coiled-coil region" evidence="16">
    <location>
        <begin position="202"/>
        <end position="233"/>
    </location>
</feature>
<dbReference type="NCBIfam" id="TIGR01652">
    <property type="entry name" value="ATPase-Plipid"/>
    <property type="match status" value="1"/>
</dbReference>
<feature type="binding site" evidence="13">
    <location>
        <position position="154"/>
    </location>
    <ligand>
        <name>ATP</name>
        <dbReference type="ChEBI" id="CHEBI:30616"/>
    </ligand>
</feature>
<feature type="transmembrane region" description="Helical" evidence="15">
    <location>
        <begin position="505"/>
        <end position="523"/>
    </location>
</feature>
<protein>
    <recommendedName>
        <fullName evidence="15">Phospholipid-transporting ATPase</fullName>
        <ecNumber evidence="15">7.6.2.1</ecNumber>
    </recommendedName>
</protein>
<evidence type="ECO:0000256" key="10">
    <source>
        <dbReference type="ARBA" id="ARBA00022989"/>
    </source>
</evidence>
<feature type="binding site" evidence="13">
    <location>
        <position position="425"/>
    </location>
    <ligand>
        <name>ATP</name>
        <dbReference type="ChEBI" id="CHEBI:30616"/>
    </ligand>
</feature>
<feature type="compositionally biased region" description="Polar residues" evidence="17">
    <location>
        <begin position="361"/>
        <end position="373"/>
    </location>
</feature>
<keyword evidence="7 13" id="KW-0067">ATP-binding</keyword>
<dbReference type="Gene3D" id="3.40.1110.10">
    <property type="entry name" value="Calcium-transporting ATPase, cytoplasmic domain N"/>
    <property type="match status" value="1"/>
</dbReference>
<organism evidence="19 20">
    <name type="scientific">Adineta steineri</name>
    <dbReference type="NCBI Taxonomy" id="433720"/>
    <lineage>
        <taxon>Eukaryota</taxon>
        <taxon>Metazoa</taxon>
        <taxon>Spiralia</taxon>
        <taxon>Gnathifera</taxon>
        <taxon>Rotifera</taxon>
        <taxon>Eurotatoria</taxon>
        <taxon>Bdelloidea</taxon>
        <taxon>Adinetida</taxon>
        <taxon>Adinetidae</taxon>
        <taxon>Adineta</taxon>
    </lineage>
</organism>
<name>A0A815TBN7_9BILA</name>
<keyword evidence="16" id="KW-0175">Coiled coil</keyword>
<dbReference type="InterPro" id="IPR036412">
    <property type="entry name" value="HAD-like_sf"/>
</dbReference>
<dbReference type="SUPFAM" id="SSF56784">
    <property type="entry name" value="HAD-like"/>
    <property type="match status" value="1"/>
</dbReference>
<keyword evidence="5 14" id="KW-0479">Metal-binding</keyword>
<dbReference type="Gene3D" id="3.40.50.1000">
    <property type="entry name" value="HAD superfamily/HAD-like"/>
    <property type="match status" value="1"/>
</dbReference>
<dbReference type="GO" id="GO:0007030">
    <property type="term" value="P:Golgi organization"/>
    <property type="evidence" value="ECO:0007669"/>
    <property type="project" value="TreeGrafter"/>
</dbReference>
<keyword evidence="10 15" id="KW-1133">Transmembrane helix</keyword>
<evidence type="ECO:0000256" key="4">
    <source>
        <dbReference type="ARBA" id="ARBA00022692"/>
    </source>
</evidence>
<dbReference type="InterPro" id="IPR006539">
    <property type="entry name" value="P-type_ATPase_IV"/>
</dbReference>
<feature type="binding site" evidence="14">
    <location>
        <position position="445"/>
    </location>
    <ligand>
        <name>Mg(2+)</name>
        <dbReference type="ChEBI" id="CHEBI:18420"/>
    </ligand>
</feature>
<evidence type="ECO:0000256" key="14">
    <source>
        <dbReference type="PIRSR" id="PIRSR606539-3"/>
    </source>
</evidence>
<comment type="caution">
    <text evidence="15">Lacks conserved residue(s) required for the propagation of feature annotation.</text>
</comment>
<feature type="transmembrane region" description="Helical" evidence="15">
    <location>
        <begin position="535"/>
        <end position="555"/>
    </location>
</feature>
<feature type="region of interest" description="Disordered" evidence="17">
    <location>
        <begin position="348"/>
        <end position="375"/>
    </location>
</feature>
<feature type="domain" description="P-type ATPase C-terminal" evidence="18">
    <location>
        <begin position="471"/>
        <end position="613"/>
    </location>
</feature>
<dbReference type="GO" id="GO:0140326">
    <property type="term" value="F:ATPase-coupled intramembrane lipid transporter activity"/>
    <property type="evidence" value="ECO:0007669"/>
    <property type="project" value="UniProtKB-EC"/>
</dbReference>
<dbReference type="Pfam" id="PF16212">
    <property type="entry name" value="PhoLip_ATPase_C"/>
    <property type="match status" value="1"/>
</dbReference>
<accession>A0A815TBN7</accession>
<feature type="binding site" evidence="13">
    <location>
        <position position="268"/>
    </location>
    <ligand>
        <name>ATP</name>
        <dbReference type="ChEBI" id="CHEBI:30616"/>
    </ligand>
</feature>
<feature type="binding site" evidence="14">
    <location>
        <position position="449"/>
    </location>
    <ligand>
        <name>Mg(2+)</name>
        <dbReference type="ChEBI" id="CHEBI:18420"/>
    </ligand>
</feature>
<dbReference type="GO" id="GO:0005886">
    <property type="term" value="C:plasma membrane"/>
    <property type="evidence" value="ECO:0007669"/>
    <property type="project" value="TreeGrafter"/>
</dbReference>
<evidence type="ECO:0000256" key="9">
    <source>
        <dbReference type="ARBA" id="ARBA00022967"/>
    </source>
</evidence>
<keyword evidence="8 14" id="KW-0460">Magnesium</keyword>
<feature type="binding site" evidence="13">
    <location>
        <position position="188"/>
    </location>
    <ligand>
        <name>ATP</name>
        <dbReference type="ChEBI" id="CHEBI:30616"/>
    </ligand>
</feature>
<dbReference type="GO" id="GO:0005802">
    <property type="term" value="C:trans-Golgi network"/>
    <property type="evidence" value="ECO:0007669"/>
    <property type="project" value="TreeGrafter"/>
</dbReference>
<feature type="compositionally biased region" description="Polar residues" evidence="17">
    <location>
        <begin position="664"/>
        <end position="675"/>
    </location>
</feature>
<keyword evidence="9 15" id="KW-1278">Translocase</keyword>
<dbReference type="InterPro" id="IPR023298">
    <property type="entry name" value="ATPase_P-typ_TM_dom_sf"/>
</dbReference>
<dbReference type="InterPro" id="IPR023299">
    <property type="entry name" value="ATPase_P-typ_cyto_dom_N"/>
</dbReference>
<feature type="binding site" evidence="13">
    <location>
        <position position="132"/>
    </location>
    <ligand>
        <name>ATP</name>
        <dbReference type="ChEBI" id="CHEBI:30616"/>
    </ligand>
</feature>
<keyword evidence="4 15" id="KW-0812">Transmembrane</keyword>
<sequence length="731" mass="83397">MTFNKCSIRGNLYGYVMDEAGNEIQDPEKMKEIEFEEKDDDFTWYDQKLLDEIKKGDKDVHNFFTLLALCHTVMPEEKDGKIIYQAQSPDENALVSAARTFGFVFVNRTQSTITVRLQNKEETYDLLNILDFDNDRKRMSVIVKKGGKIILFCKGADSKIKERLDPSEKDMMAETDEHLNKFATDGLRTLCLAYKELNDGDYNKWAEKLNKANTSMEKREEKVNETYEEIEKNLKLIGATAIEDKLQDGVPQCIERLARAGIKIWVLTGDKVETAYNIGLSCRLITNDMEIYIIEEDSETAVEKKLLEIRNEMMKKIEQLFGVKIEDKKKRLDWKDWGIDVMKFDQHRKATDNSNSNGNNQRPNGHTAATTDSGTHDREQFEGFGLLITGQALAFALSDKLKMKLLELGTMCKAVICCRVTPLQKAQVVELVMQNEKKITLAIGDGANDVSMIQKAHIGVGISGQEGRQAVLASDYSFGQFRYLERLLLVHGRWSYLRISKFLRYFFYKNFAFTLCHFWFGFFSGFSAQTLYDPFFVATYNVFFSSLPVLALGVFDQDVSADHSMSKPPLYTPGQNNEFFNKKIFAESVIHGILTSCIIFFVPYLSVSNSTRPDRARLNQKFRTEEKAAFVAHIQQKLRQSKRSIRSGYAFSQQQGWGPLITSGRMQSKSATHARQQQQPAQNNNVTNPIFPKSRNTYTINLLTPKNSVIPDNHNQSSPELIRLAPLSSSS</sequence>
<feature type="binding site" evidence="13">
    <location>
        <position position="270"/>
    </location>
    <ligand>
        <name>ATP</name>
        <dbReference type="ChEBI" id="CHEBI:30616"/>
    </ligand>
</feature>
<dbReference type="SUPFAM" id="SSF81665">
    <property type="entry name" value="Calcium ATPase, transmembrane domain M"/>
    <property type="match status" value="1"/>
</dbReference>
<keyword evidence="11 15" id="KW-0472">Membrane</keyword>
<evidence type="ECO:0000256" key="17">
    <source>
        <dbReference type="SAM" id="MobiDB-lite"/>
    </source>
</evidence>
<evidence type="ECO:0000256" key="15">
    <source>
        <dbReference type="RuleBase" id="RU362033"/>
    </source>
</evidence>
<feature type="binding site" evidence="13">
    <location>
        <position position="419"/>
    </location>
    <ligand>
        <name>ATP</name>
        <dbReference type="ChEBI" id="CHEBI:30616"/>
    </ligand>
</feature>